<dbReference type="AlphaFoldDB" id="A0A2P6MPS7"/>
<proteinExistence type="predicted"/>
<accession>A0A2P6MPS7</accession>
<comment type="caution">
    <text evidence="1">The sequence shown here is derived from an EMBL/GenBank/DDBJ whole genome shotgun (WGS) entry which is preliminary data.</text>
</comment>
<keyword evidence="2" id="KW-1185">Reference proteome</keyword>
<evidence type="ECO:0000313" key="1">
    <source>
        <dbReference type="EMBL" id="PRP73692.1"/>
    </source>
</evidence>
<reference evidence="1 2" key="1">
    <citation type="journal article" date="2018" name="Genome Biol. Evol.">
        <title>Multiple Roots of Fruiting Body Formation in Amoebozoa.</title>
        <authorList>
            <person name="Hillmann F."/>
            <person name="Forbes G."/>
            <person name="Novohradska S."/>
            <person name="Ferling I."/>
            <person name="Riege K."/>
            <person name="Groth M."/>
            <person name="Westermann M."/>
            <person name="Marz M."/>
            <person name="Spaller T."/>
            <person name="Winckler T."/>
            <person name="Schaap P."/>
            <person name="Glockner G."/>
        </authorList>
    </citation>
    <scope>NUCLEOTIDE SEQUENCE [LARGE SCALE GENOMIC DNA]</scope>
    <source>
        <strain evidence="1 2">Jena</strain>
    </source>
</reference>
<dbReference type="EMBL" id="MDYQ01000572">
    <property type="protein sequence ID" value="PRP73692.1"/>
    <property type="molecule type" value="Genomic_DNA"/>
</dbReference>
<gene>
    <name evidence="1" type="ORF">PROFUN_16713</name>
</gene>
<sequence length="78" mass="9070">MAKDRVVCLFSNESLILTILLHDLLNSLSRLVWHERMNVKRKPLYGSGVEYGEEIYGGTTLRDGRHQNHQSQDSRNSW</sequence>
<dbReference type="Proteomes" id="UP000241769">
    <property type="component" value="Unassembled WGS sequence"/>
</dbReference>
<dbReference type="InParanoid" id="A0A2P6MPS7"/>
<name>A0A2P6MPS7_9EUKA</name>
<protein>
    <submittedName>
        <fullName evidence="1">Uncharacterized protein</fullName>
    </submittedName>
</protein>
<evidence type="ECO:0000313" key="2">
    <source>
        <dbReference type="Proteomes" id="UP000241769"/>
    </source>
</evidence>
<organism evidence="1 2">
    <name type="scientific">Planoprotostelium fungivorum</name>
    <dbReference type="NCBI Taxonomy" id="1890364"/>
    <lineage>
        <taxon>Eukaryota</taxon>
        <taxon>Amoebozoa</taxon>
        <taxon>Evosea</taxon>
        <taxon>Variosea</taxon>
        <taxon>Cavosteliida</taxon>
        <taxon>Cavosteliaceae</taxon>
        <taxon>Planoprotostelium</taxon>
    </lineage>
</organism>